<evidence type="ECO:0000256" key="2">
    <source>
        <dbReference type="PIRSR" id="PIRSR003170-1"/>
    </source>
</evidence>
<dbReference type="Gene3D" id="1.20.910.10">
    <property type="entry name" value="Heme oxygenase-like"/>
    <property type="match status" value="1"/>
</dbReference>
<protein>
    <recommendedName>
        <fullName evidence="1">Aminopyrimidine aminohydrolase</fullName>
        <ecNumber evidence="1">3.5.99.2</ecNumber>
    </recommendedName>
</protein>
<keyword evidence="1" id="KW-0378">Hydrolase</keyword>
<dbReference type="PANTHER" id="PTHR43198">
    <property type="entry name" value="BIFUNCTIONAL TH2 PROTEIN"/>
    <property type="match status" value="1"/>
</dbReference>
<comment type="pathway">
    <text evidence="1">Cofactor biosynthesis; thiamine diphosphate biosynthesis.</text>
</comment>
<dbReference type="GO" id="GO:0005829">
    <property type="term" value="C:cytosol"/>
    <property type="evidence" value="ECO:0007669"/>
    <property type="project" value="TreeGrafter"/>
</dbReference>
<accession>A0A4R1NDT2</accession>
<dbReference type="EMBL" id="SJOI01000001">
    <property type="protein sequence ID" value="TCL05735.1"/>
    <property type="molecule type" value="Genomic_DNA"/>
</dbReference>
<dbReference type="CDD" id="cd19358">
    <property type="entry name" value="TenA_E_Spr0628-like"/>
    <property type="match status" value="1"/>
</dbReference>
<dbReference type="RefSeq" id="WP_132927949.1">
    <property type="nucleotide sequence ID" value="NZ_CP075169.1"/>
</dbReference>
<keyword evidence="5" id="KW-1185">Reference proteome</keyword>
<sequence length="218" mass="25073">MESFSDRLLAEHQATWQAMQQHRFVTDIEQDKLPAGVFNQYLVFEGDFVATAIGIFALAVSKAPGIRQQRWLVGVLNALVDDQMGYFEQVLARRGINPDDYQRNLPAVSRFRDGMLTAAREGGYADIVTLMFGAEWMYYHWCSRVYRSEQADPDIRHWVEMHAEETFFAQARWLKAELDQCAAILPEGEQRRLSALYRQVLEWEIDFHGAAYADCPAG</sequence>
<comment type="catalytic activity">
    <reaction evidence="1">
        <text>thiamine + H2O = 5-(2-hydroxyethyl)-4-methylthiazole + 4-amino-5-hydroxymethyl-2-methylpyrimidine + H(+)</text>
        <dbReference type="Rhea" id="RHEA:17509"/>
        <dbReference type="ChEBI" id="CHEBI:15377"/>
        <dbReference type="ChEBI" id="CHEBI:15378"/>
        <dbReference type="ChEBI" id="CHEBI:16892"/>
        <dbReference type="ChEBI" id="CHEBI:17957"/>
        <dbReference type="ChEBI" id="CHEBI:18385"/>
        <dbReference type="EC" id="3.5.99.2"/>
    </reaction>
</comment>
<dbReference type="GO" id="GO:0009229">
    <property type="term" value="P:thiamine diphosphate biosynthetic process"/>
    <property type="evidence" value="ECO:0007669"/>
    <property type="project" value="UniProtKB-UniPathway"/>
</dbReference>
<comment type="catalytic activity">
    <reaction evidence="1">
        <text>4-amino-5-aminomethyl-2-methylpyrimidine + H2O = 4-amino-5-hydroxymethyl-2-methylpyrimidine + NH4(+)</text>
        <dbReference type="Rhea" id="RHEA:31799"/>
        <dbReference type="ChEBI" id="CHEBI:15377"/>
        <dbReference type="ChEBI" id="CHEBI:16892"/>
        <dbReference type="ChEBI" id="CHEBI:28938"/>
        <dbReference type="ChEBI" id="CHEBI:63416"/>
        <dbReference type="EC" id="3.5.99.2"/>
    </reaction>
</comment>
<comment type="function">
    <text evidence="1">Catalyzes an amino-pyrimidine hydrolysis reaction at the C5' of the pyrimidine moiety of thiamine compounds, a reaction that is part of a thiamine salvage pathway. Thus, catalyzes the conversion of 4-amino-5-aminomethyl-2-methylpyrimidine to 4-amino-5-hydroxymethyl-2-methylpyrimidine (HMP).</text>
</comment>
<dbReference type="InterPro" id="IPR026285">
    <property type="entry name" value="TenA_E"/>
</dbReference>
<evidence type="ECO:0000313" key="5">
    <source>
        <dbReference type="Proteomes" id="UP000294555"/>
    </source>
</evidence>
<dbReference type="Proteomes" id="UP000294555">
    <property type="component" value="Unassembled WGS sequence"/>
</dbReference>
<feature type="active site" description="Proton donor" evidence="2">
    <location>
        <position position="204"/>
    </location>
</feature>
<dbReference type="PIRSF" id="PIRSF003170">
    <property type="entry name" value="Pet18p"/>
    <property type="match status" value="1"/>
</dbReference>
<dbReference type="PANTHER" id="PTHR43198:SF2">
    <property type="entry name" value="SI:CH1073-67J19.1-RELATED"/>
    <property type="match status" value="1"/>
</dbReference>
<comment type="similarity">
    <text evidence="1">Belongs to the TenA family.</text>
</comment>
<dbReference type="EC" id="3.5.99.2" evidence="1"/>
<gene>
    <name evidence="4" type="ORF">EZJ58_3951</name>
</gene>
<proteinExistence type="inferred from homology"/>
<dbReference type="InterPro" id="IPR016084">
    <property type="entry name" value="Haem_Oase-like_multi-hlx"/>
</dbReference>
<organism evidence="4 5">
    <name type="scientific">Sodalis ligni</name>
    <dbReference type="NCBI Taxonomy" id="2697027"/>
    <lineage>
        <taxon>Bacteria</taxon>
        <taxon>Pseudomonadati</taxon>
        <taxon>Pseudomonadota</taxon>
        <taxon>Gammaproteobacteria</taxon>
        <taxon>Enterobacterales</taxon>
        <taxon>Bruguierivoracaceae</taxon>
        <taxon>Sodalis</taxon>
    </lineage>
</organism>
<name>A0A4R1NDT2_9GAMM</name>
<dbReference type="OrthoDB" id="34166at2"/>
<dbReference type="UniPathway" id="UPA00060"/>
<evidence type="ECO:0000259" key="3">
    <source>
        <dbReference type="Pfam" id="PF03070"/>
    </source>
</evidence>
<evidence type="ECO:0000313" key="4">
    <source>
        <dbReference type="EMBL" id="TCL05735.1"/>
    </source>
</evidence>
<dbReference type="GO" id="GO:0009228">
    <property type="term" value="P:thiamine biosynthetic process"/>
    <property type="evidence" value="ECO:0007669"/>
    <property type="project" value="UniProtKB-KW"/>
</dbReference>
<dbReference type="GO" id="GO:0050334">
    <property type="term" value="F:thiaminase activity"/>
    <property type="evidence" value="ECO:0007669"/>
    <property type="project" value="UniProtKB-UniRule"/>
</dbReference>
<evidence type="ECO:0000256" key="1">
    <source>
        <dbReference type="PIRNR" id="PIRNR003170"/>
    </source>
</evidence>
<dbReference type="AlphaFoldDB" id="A0A4R1NDT2"/>
<dbReference type="InterPro" id="IPR004305">
    <property type="entry name" value="Thiaminase-2/PQQC"/>
</dbReference>
<feature type="domain" description="Thiaminase-2/PQQC" evidence="3">
    <location>
        <begin position="10"/>
        <end position="212"/>
    </location>
</feature>
<dbReference type="SUPFAM" id="SSF48613">
    <property type="entry name" value="Heme oxygenase-like"/>
    <property type="match status" value="1"/>
</dbReference>
<keyword evidence="1" id="KW-0784">Thiamine biosynthesis</keyword>
<reference evidence="4 5" key="1">
    <citation type="submission" date="2019-02" db="EMBL/GenBank/DDBJ databases">
        <title>Investigation of anaerobic lignin degradation for improved lignocellulosic biofuels.</title>
        <authorList>
            <person name="Deangelis K."/>
        </authorList>
    </citation>
    <scope>NUCLEOTIDE SEQUENCE [LARGE SCALE GENOMIC DNA]</scope>
    <source>
        <strain evidence="4 5">159R</strain>
    </source>
</reference>
<dbReference type="InterPro" id="IPR050967">
    <property type="entry name" value="Thiamine_Salvage_TenA"/>
</dbReference>
<dbReference type="Pfam" id="PF03070">
    <property type="entry name" value="TENA_THI-4"/>
    <property type="match status" value="1"/>
</dbReference>
<comment type="caution">
    <text evidence="4">The sequence shown here is derived from an EMBL/GenBank/DDBJ whole genome shotgun (WGS) entry which is preliminary data.</text>
</comment>